<dbReference type="VEuPathDB" id="FungiDB:FOZG_06486"/>
<feature type="disulfide bond" evidence="16">
    <location>
        <begin position="114"/>
        <end position="128"/>
    </location>
</feature>
<dbReference type="InterPro" id="IPR023828">
    <property type="entry name" value="Peptidase_S8_Ser-AS"/>
</dbReference>
<dbReference type="PROSITE" id="PS00138">
    <property type="entry name" value="SUBTILASE_SER"/>
    <property type="match status" value="1"/>
</dbReference>
<evidence type="ECO:0000256" key="1">
    <source>
        <dbReference type="ARBA" id="ARBA00000822"/>
    </source>
</evidence>
<feature type="region of interest" description="Disordered" evidence="18">
    <location>
        <begin position="1305"/>
        <end position="1350"/>
    </location>
</feature>
<comment type="catalytic activity">
    <reaction evidence="1">
        <text>Random endo-hydrolysis of N-acetyl-beta-D-glucosaminide (1-&gt;4)-beta-linkages in chitin and chitodextrins.</text>
        <dbReference type="EC" id="3.2.1.14"/>
    </reaction>
</comment>
<dbReference type="EC" id="3.2.1.14" evidence="4"/>
<evidence type="ECO:0000256" key="15">
    <source>
        <dbReference type="ARBA" id="ARBA00044955"/>
    </source>
</evidence>
<dbReference type="SUPFAM" id="SSF57016">
    <property type="entry name" value="Plant lectins/antimicrobial peptides"/>
    <property type="match status" value="1"/>
</dbReference>
<evidence type="ECO:0000256" key="16">
    <source>
        <dbReference type="PROSITE-ProRule" id="PRU00261"/>
    </source>
</evidence>
<dbReference type="InterPro" id="IPR017853">
    <property type="entry name" value="GH"/>
</dbReference>
<dbReference type="InterPro" id="IPR029070">
    <property type="entry name" value="Chitinase_insertion_sf"/>
</dbReference>
<feature type="region of interest" description="Disordered" evidence="18">
    <location>
        <begin position="1384"/>
        <end position="1440"/>
    </location>
</feature>
<dbReference type="EMBL" id="MRCX01000351">
    <property type="protein sequence ID" value="RKK65885.1"/>
    <property type="molecule type" value="Genomic_DNA"/>
</dbReference>
<feature type="compositionally biased region" description="Low complexity" evidence="18">
    <location>
        <begin position="1322"/>
        <end position="1338"/>
    </location>
</feature>
<dbReference type="CDD" id="cd00118">
    <property type="entry name" value="LysM"/>
    <property type="match status" value="1"/>
</dbReference>
<dbReference type="InterPro" id="IPR036779">
    <property type="entry name" value="LysM_dom_sf"/>
</dbReference>
<dbReference type="SUPFAM" id="SSF54556">
    <property type="entry name" value="Chitinase insertion domain"/>
    <property type="match status" value="1"/>
</dbReference>
<dbReference type="PANTHER" id="PTHR47700:SF2">
    <property type="entry name" value="CHITINASE"/>
    <property type="match status" value="1"/>
</dbReference>
<evidence type="ECO:0000256" key="4">
    <source>
        <dbReference type="ARBA" id="ARBA00012729"/>
    </source>
</evidence>
<feature type="compositionally biased region" description="Polar residues" evidence="18">
    <location>
        <begin position="655"/>
        <end position="674"/>
    </location>
</feature>
<dbReference type="VEuPathDB" id="FungiDB:FOMG_12692"/>
<evidence type="ECO:0000256" key="7">
    <source>
        <dbReference type="ARBA" id="ARBA00022670"/>
    </source>
</evidence>
<dbReference type="InterPro" id="IPR018392">
    <property type="entry name" value="LysM"/>
</dbReference>
<dbReference type="VEuPathDB" id="FungiDB:FOZG_15473"/>
<dbReference type="Gene3D" id="3.40.50.200">
    <property type="entry name" value="Peptidase S8/S53 domain"/>
    <property type="match status" value="1"/>
</dbReference>
<evidence type="ECO:0000256" key="9">
    <source>
        <dbReference type="ARBA" id="ARBA00022825"/>
    </source>
</evidence>
<dbReference type="InterPro" id="IPR036852">
    <property type="entry name" value="Peptidase_S8/S53_dom_sf"/>
</dbReference>
<comment type="caution">
    <text evidence="22">The sequence shown here is derived from an EMBL/GenBank/DDBJ whole genome shotgun (WGS) entry which is preliminary data.</text>
</comment>
<organism evidence="22 23">
    <name type="scientific">Fusarium oxysporum</name>
    <name type="common">Fusarium vascular wilt</name>
    <dbReference type="NCBI Taxonomy" id="5507"/>
    <lineage>
        <taxon>Eukaryota</taxon>
        <taxon>Fungi</taxon>
        <taxon>Dikarya</taxon>
        <taxon>Ascomycota</taxon>
        <taxon>Pezizomycotina</taxon>
        <taxon>Sordariomycetes</taxon>
        <taxon>Hypocreomycetidae</taxon>
        <taxon>Hypocreales</taxon>
        <taxon>Nectriaceae</taxon>
        <taxon>Fusarium</taxon>
        <taxon>Fusarium oxysporum species complex</taxon>
    </lineage>
</organism>
<evidence type="ECO:0000256" key="2">
    <source>
        <dbReference type="ARBA" id="ARBA00004613"/>
    </source>
</evidence>
<dbReference type="CDD" id="cd00035">
    <property type="entry name" value="ChtBD1"/>
    <property type="match status" value="1"/>
</dbReference>
<feature type="disulfide bond" evidence="16">
    <location>
        <begin position="109"/>
        <end position="121"/>
    </location>
</feature>
<feature type="compositionally biased region" description="Basic and acidic residues" evidence="18">
    <location>
        <begin position="940"/>
        <end position="949"/>
    </location>
</feature>
<dbReference type="InterPro" id="IPR036861">
    <property type="entry name" value="Endochitinase-like_sf"/>
</dbReference>
<dbReference type="VEuPathDB" id="FungiDB:FOXG_08721"/>
<proteinExistence type="inferred from homology"/>
<dbReference type="PANTHER" id="PTHR47700">
    <property type="entry name" value="V CHITINASE, PUTATIVE (AFU_ORTHOLOGUE AFUA_6G13720)-RELATED"/>
    <property type="match status" value="1"/>
</dbReference>
<dbReference type="PROSITE" id="PS01095">
    <property type="entry name" value="GH18_1"/>
    <property type="match status" value="1"/>
</dbReference>
<dbReference type="Gene3D" id="3.30.60.10">
    <property type="entry name" value="Endochitinase-like"/>
    <property type="match status" value="1"/>
</dbReference>
<dbReference type="GO" id="GO:0004252">
    <property type="term" value="F:serine-type endopeptidase activity"/>
    <property type="evidence" value="ECO:0007669"/>
    <property type="project" value="InterPro"/>
</dbReference>
<evidence type="ECO:0000256" key="12">
    <source>
        <dbReference type="ARBA" id="ARBA00023277"/>
    </source>
</evidence>
<feature type="compositionally biased region" description="Pro residues" evidence="18">
    <location>
        <begin position="1311"/>
        <end position="1321"/>
    </location>
</feature>
<dbReference type="SUPFAM" id="SSF51445">
    <property type="entry name" value="(Trans)glycosidases"/>
    <property type="match status" value="1"/>
</dbReference>
<dbReference type="GO" id="GO:0000272">
    <property type="term" value="P:polysaccharide catabolic process"/>
    <property type="evidence" value="ECO:0007669"/>
    <property type="project" value="UniProtKB-KW"/>
</dbReference>
<dbReference type="Pfam" id="PF00082">
    <property type="entry name" value="Peptidase_S8"/>
    <property type="match status" value="1"/>
</dbReference>
<evidence type="ECO:0000259" key="19">
    <source>
        <dbReference type="PROSITE" id="PS50941"/>
    </source>
</evidence>
<feature type="domain" description="Chitin-binding type-1" evidence="19">
    <location>
        <begin position="84"/>
        <end position="151"/>
    </location>
</feature>
<dbReference type="VEuPathDB" id="FungiDB:FOXG_13295"/>
<dbReference type="VEuPathDB" id="FungiDB:HZS61_010829"/>
<dbReference type="CDD" id="cd00306">
    <property type="entry name" value="Peptidases_S8_S53"/>
    <property type="match status" value="1"/>
</dbReference>
<dbReference type="GO" id="GO:0006032">
    <property type="term" value="P:chitin catabolic process"/>
    <property type="evidence" value="ECO:0007669"/>
    <property type="project" value="UniProtKB-KW"/>
</dbReference>
<dbReference type="Gene3D" id="3.10.50.10">
    <property type="match status" value="1"/>
</dbReference>
<evidence type="ECO:0000256" key="6">
    <source>
        <dbReference type="ARBA" id="ARBA00022669"/>
    </source>
</evidence>
<keyword evidence="8 17" id="KW-0378">Hydrolase</keyword>
<reference evidence="22 23" key="1">
    <citation type="journal article" date="2018" name="Sci. Rep.">
        <title>Characterisation of pathogen-specific regions and novel effector candidates in Fusarium oxysporum f. sp. cepae.</title>
        <authorList>
            <person name="Armitage A.D."/>
            <person name="Taylor A."/>
            <person name="Sobczyk M.K."/>
            <person name="Baxter L."/>
            <person name="Greenfield B.P."/>
            <person name="Bates H.J."/>
            <person name="Wilson F."/>
            <person name="Jackson A.C."/>
            <person name="Ott S."/>
            <person name="Harrison R.J."/>
            <person name="Clarkson J.P."/>
        </authorList>
    </citation>
    <scope>NUCLEOTIDE SEQUENCE [LARGE SCALE GENOMIC DNA]</scope>
    <source>
        <strain evidence="22 23">Fo_A13</strain>
    </source>
</reference>
<dbReference type="InterPro" id="IPR001579">
    <property type="entry name" value="Glyco_hydro_18_chit_AS"/>
</dbReference>
<keyword evidence="16" id="KW-1015">Disulfide bond</keyword>
<dbReference type="InterPro" id="IPR053214">
    <property type="entry name" value="LysM12-like"/>
</dbReference>
<evidence type="ECO:0000256" key="5">
    <source>
        <dbReference type="ARBA" id="ARBA00022525"/>
    </source>
</evidence>
<keyword evidence="6 16" id="KW-0147">Chitin-binding</keyword>
<comment type="similarity">
    <text evidence="3">Belongs to the glycosyl hydrolase 18 family. Chitinase class V subfamily.</text>
</comment>
<keyword evidence="12" id="KW-0119">Carbohydrate metabolism</keyword>
<feature type="domain" description="LysM" evidence="20">
    <location>
        <begin position="23"/>
        <end position="71"/>
    </location>
</feature>
<dbReference type="Pfam" id="PF00704">
    <property type="entry name" value="Glyco_hydro_18"/>
    <property type="match status" value="1"/>
</dbReference>
<dbReference type="InterPro" id="IPR011583">
    <property type="entry name" value="Chitinase_II/V-like_cat"/>
</dbReference>
<comment type="caution">
    <text evidence="16">Lacks conserved residue(s) required for the propagation of feature annotation.</text>
</comment>
<evidence type="ECO:0000256" key="11">
    <source>
        <dbReference type="ARBA" id="ARBA00023026"/>
    </source>
</evidence>
<dbReference type="GO" id="GO:0005576">
    <property type="term" value="C:extracellular region"/>
    <property type="evidence" value="ECO:0007669"/>
    <property type="project" value="UniProtKB-SubCell"/>
</dbReference>
<accession>A0A420MCV8</accession>
<evidence type="ECO:0000256" key="17">
    <source>
        <dbReference type="RuleBase" id="RU000489"/>
    </source>
</evidence>
<dbReference type="Gene3D" id="3.20.20.80">
    <property type="entry name" value="Glycosidases"/>
    <property type="match status" value="1"/>
</dbReference>
<comment type="similarity">
    <text evidence="15">Belongs to the secreted LysM effector family.</text>
</comment>
<dbReference type="VEuPathDB" id="FungiDB:FOMG_09597"/>
<dbReference type="Gene3D" id="3.10.350.10">
    <property type="entry name" value="LysM domain"/>
    <property type="match status" value="1"/>
</dbReference>
<keyword evidence="14" id="KW-0624">Polysaccharide degradation</keyword>
<feature type="compositionally biased region" description="Low complexity" evidence="18">
    <location>
        <begin position="1408"/>
        <end position="1426"/>
    </location>
</feature>
<dbReference type="PROSITE" id="PS50941">
    <property type="entry name" value="CHIT_BIND_I_2"/>
    <property type="match status" value="1"/>
</dbReference>
<evidence type="ECO:0000259" key="21">
    <source>
        <dbReference type="PROSITE" id="PS51910"/>
    </source>
</evidence>
<evidence type="ECO:0000256" key="3">
    <source>
        <dbReference type="ARBA" id="ARBA00008682"/>
    </source>
</evidence>
<dbReference type="InterPro" id="IPR001002">
    <property type="entry name" value="Chitin-bd_1"/>
</dbReference>
<dbReference type="SMART" id="SM00636">
    <property type="entry name" value="Glyco_18"/>
    <property type="match status" value="1"/>
</dbReference>
<sequence length="1641" mass="179389">MAPSARRSSPSRKAKVQADGVCASYETIMGDICDTIASAHDISVDDIEKWNTKTWGWDGCGNLNPFVRICVSAGNPPLPASVWNAECGPTRNDTEPPGEGEDLSSLNPCPLNVCCNRWGMCGLTDEFCLKSKSNPGTGQPGEAGCISNCDRTLTNNNKAPEKFRKIGYFEAWNYDRPCLHMHVLDIDKSYSHIHFSFAEISHNLDVVIPENVQEQFQSFIETTDISAKKILAFGGWAFSNEGTGTGLFRKAVSPSNRQTFASRVVQFAIQNNLDGVDFDWEYPGATDIPGSDPGQKDDGENYYQFLKLVREKLPKDKSLSIAAPASFWYLKSFPIKKMISLLDYVIYMTYDLHGQWDVGSKWVSPGCPAGNCLRSHVNSTETMDALIMITRAGVESHKVVVGVSSYGRSFKMSSSTCRGPQCTFLGGRNDSKAKKGRCTNTAGYISDFEINEIIAKGGAIKKWYDEATDSDYLVYDGDEWVAYMSKVTKSRRMRDYMKLNFGGTTDWAIDLQGDYDKRYTSGRPVFLDPKVWETPSATCEAPCILVFPPSKLPEPTTIKLNKYTTSLEYGANGKTTISGKETTAFVTKTTTITVDVPIFVTSSMMYSNVNITQGQKPTDLVVSPSIKLPHIPVQVPDGEGGTTTRTLTLPPWPFSAQSTGGSSNHSQPSRTSTFDWDEVETPQPPWIGAEETPDETISGLPVYTQWPPEFRIEPIKEEIKEPTPDDDGFKTPCELWFFQLCFPGFKGLKWKIGPGILPPVGLDRKPTYAPKPQCETDSVSLCWTTTTLSPTVIGPVTSTVTNSDTDCKTIYGCSLTDWETELTKTKPCTRPTAAPKRHLIRDLAKRKDPIPHTGCYEDTVAIPNDLHQDGTSLSSMLDADGIAYKTVMTRDADDTKDLYVYWWIPNMSEATRYKINLQHHGIFRILTIPRPSQEQTPGEAKSRNIENDKSLLSARQGGQDLTVPRRSKSWAPSQITLPKGKAWKDPNGIEYNPLQTDPYLISSESELGSGQYVYVVGEEAINTDHEEFRGADIEYLDLPIYHELPYEGTLDAEHGSGVAAMAVGRTMGMSPKSTLVMANIPWHERRSPAMLLSAWAATLKDIVKKKRRGNAVVSSSVVFPKDTDVAFLGILYQIIIELGKTQTVVVTAAGNGGTEEDPSRIIDEWPPLFGADSGPVGGPPAIDDLIVVGATNERGWKSPISKGNLFMDIIYAPGEGVLIPDGSGTATKTRHGTSFSAPLVAALVAYFRSLPNKSYQEQLRQPPTVKRLIKGLSRPFARWESNRVEGPDDGLSMHVVWNGHSGGESCLMGKSPPPDGCPELPPDLSTLPDSPSSPGGSPKRITWRSGPDGPKCSANSLVRRLFERAEATCGGKLCSGYYCRPNPPGPPPDFRDPKDPNRNGNDPQGGVKPPTSTTTTTTSKPEPTTSRAQPTGSASPDDRFGLRFMDKNCGESVAADEYGKTQRGCTSIASTSVYKVSGFTKSSYKACFYYKDNCEASSSSDYSMLSGGSGIPSSGGCVGFSNKAIKAYRVTTGDCSGDAEEAWDLTFSKDCKGSLGKASGYGETACSNNIPEGVNSVNGNIPSRKKNWKACLYLHKDCKTTEVPPGNELFALWDGDGCESFKSKKEFSSFLVTNGVMCPPY</sequence>
<dbReference type="PROSITE" id="PS51782">
    <property type="entry name" value="LYSM"/>
    <property type="match status" value="1"/>
</dbReference>
<dbReference type="PROSITE" id="PS51910">
    <property type="entry name" value="GH18_2"/>
    <property type="match status" value="1"/>
</dbReference>
<evidence type="ECO:0000256" key="8">
    <source>
        <dbReference type="ARBA" id="ARBA00022801"/>
    </source>
</evidence>
<feature type="disulfide bond" evidence="16">
    <location>
        <begin position="145"/>
        <end position="149"/>
    </location>
</feature>
<dbReference type="GO" id="GO:0008843">
    <property type="term" value="F:endochitinase activity"/>
    <property type="evidence" value="ECO:0007669"/>
    <property type="project" value="UniProtKB-EC"/>
</dbReference>
<keyword evidence="5" id="KW-0964">Secreted</keyword>
<feature type="region of interest" description="Disordered" evidence="18">
    <location>
        <begin position="653"/>
        <end position="677"/>
    </location>
</feature>
<name>A0A420MCV8_FUSOX</name>
<keyword evidence="7" id="KW-0645">Protease</keyword>
<dbReference type="InterPro" id="IPR001223">
    <property type="entry name" value="Glyco_hydro18_cat"/>
</dbReference>
<dbReference type="GO" id="GO:0008061">
    <property type="term" value="F:chitin binding"/>
    <property type="evidence" value="ECO:0007669"/>
    <property type="project" value="UniProtKB-UniRule"/>
</dbReference>
<evidence type="ECO:0000313" key="22">
    <source>
        <dbReference type="EMBL" id="RKK65885.1"/>
    </source>
</evidence>
<evidence type="ECO:0000256" key="18">
    <source>
        <dbReference type="SAM" id="MobiDB-lite"/>
    </source>
</evidence>
<keyword evidence="10" id="KW-0146">Chitin degradation</keyword>
<gene>
    <name evidence="22" type="ORF">BFJ69_g15895</name>
</gene>
<comment type="subcellular location">
    <subcellularLocation>
        <location evidence="2">Secreted</location>
    </subcellularLocation>
</comment>
<protein>
    <recommendedName>
        <fullName evidence="4">chitinase</fullName>
        <ecNumber evidence="4">3.2.1.14</ecNumber>
    </recommendedName>
</protein>
<evidence type="ECO:0000259" key="20">
    <source>
        <dbReference type="PROSITE" id="PS51782"/>
    </source>
</evidence>
<dbReference type="VEuPathDB" id="FungiDB:FOIG_12312"/>
<feature type="region of interest" description="Disordered" evidence="18">
    <location>
        <begin position="928"/>
        <end position="970"/>
    </location>
</feature>
<keyword evidence="13 17" id="KW-0326">Glycosidase</keyword>
<dbReference type="SUPFAM" id="SSF52743">
    <property type="entry name" value="Subtilisin-like"/>
    <property type="match status" value="1"/>
</dbReference>
<dbReference type="Proteomes" id="UP000285084">
    <property type="component" value="Unassembled WGS sequence"/>
</dbReference>
<dbReference type="InterPro" id="IPR000209">
    <property type="entry name" value="Peptidase_S8/S53_dom"/>
</dbReference>
<keyword evidence="9" id="KW-0720">Serine protease</keyword>
<keyword evidence="11" id="KW-0843">Virulence</keyword>
<dbReference type="GO" id="GO:0006508">
    <property type="term" value="P:proteolysis"/>
    <property type="evidence" value="ECO:0007669"/>
    <property type="project" value="UniProtKB-KW"/>
</dbReference>
<dbReference type="VEuPathDB" id="FungiDB:FOC4_g10004321"/>
<evidence type="ECO:0000256" key="14">
    <source>
        <dbReference type="ARBA" id="ARBA00023326"/>
    </source>
</evidence>
<dbReference type="VEuPathDB" id="FungiDB:FOIG_10308"/>
<dbReference type="CDD" id="cd02878">
    <property type="entry name" value="GH18_zymocin_alpha"/>
    <property type="match status" value="1"/>
</dbReference>
<evidence type="ECO:0000313" key="23">
    <source>
        <dbReference type="Proteomes" id="UP000285084"/>
    </source>
</evidence>
<dbReference type="VEuPathDB" id="FungiDB:FOC1_g10007993"/>
<evidence type="ECO:0000256" key="13">
    <source>
        <dbReference type="ARBA" id="ARBA00023295"/>
    </source>
</evidence>
<dbReference type="VEuPathDB" id="FungiDB:HZS61_013090"/>
<feature type="domain" description="GH18" evidence="21">
    <location>
        <begin position="163"/>
        <end position="522"/>
    </location>
</feature>
<evidence type="ECO:0000256" key="10">
    <source>
        <dbReference type="ARBA" id="ARBA00023024"/>
    </source>
</evidence>